<accession>A0A6J5D6Z3</accession>
<dbReference type="InterPro" id="IPR005471">
    <property type="entry name" value="Tscrpt_reg_IclR_N"/>
</dbReference>
<evidence type="ECO:0000256" key="1">
    <source>
        <dbReference type="SAM" id="MobiDB-lite"/>
    </source>
</evidence>
<evidence type="ECO:0000259" key="2">
    <source>
        <dbReference type="Pfam" id="PF09339"/>
    </source>
</evidence>
<feature type="domain" description="HTH iclR-type" evidence="2">
    <location>
        <begin position="43"/>
        <end position="75"/>
    </location>
</feature>
<keyword evidence="4" id="KW-1185">Reference proteome</keyword>
<evidence type="ECO:0000313" key="3">
    <source>
        <dbReference type="EMBL" id="CAB3748645.1"/>
    </source>
</evidence>
<dbReference type="EMBL" id="CADIKH010000003">
    <property type="protein sequence ID" value="CAB3748645.1"/>
    <property type="molecule type" value="Genomic_DNA"/>
</dbReference>
<dbReference type="InterPro" id="IPR036390">
    <property type="entry name" value="WH_DNA-bd_sf"/>
</dbReference>
<dbReference type="SUPFAM" id="SSF46785">
    <property type="entry name" value="Winged helix' DNA-binding domain"/>
    <property type="match status" value="1"/>
</dbReference>
<dbReference type="Proteomes" id="UP000494363">
    <property type="component" value="Unassembled WGS sequence"/>
</dbReference>
<dbReference type="Pfam" id="PF09339">
    <property type="entry name" value="HTH_IclR"/>
    <property type="match status" value="1"/>
</dbReference>
<gene>
    <name evidence="3" type="ORF">LMG29542_00728</name>
</gene>
<feature type="region of interest" description="Disordered" evidence="1">
    <location>
        <begin position="1"/>
        <end position="23"/>
    </location>
</feature>
<name>A0A6J5D6Z3_9BURK</name>
<protein>
    <recommendedName>
        <fullName evidence="2">HTH iclR-type domain-containing protein</fullName>
    </recommendedName>
</protein>
<dbReference type="InterPro" id="IPR036388">
    <property type="entry name" value="WH-like_DNA-bd_sf"/>
</dbReference>
<dbReference type="AlphaFoldDB" id="A0A6J5D6Z3"/>
<dbReference type="GO" id="GO:0006355">
    <property type="term" value="P:regulation of DNA-templated transcription"/>
    <property type="evidence" value="ECO:0007669"/>
    <property type="project" value="InterPro"/>
</dbReference>
<dbReference type="RefSeq" id="WP_175225089.1">
    <property type="nucleotide sequence ID" value="NZ_CADIKH010000003.1"/>
</dbReference>
<proteinExistence type="predicted"/>
<reference evidence="3 4" key="1">
    <citation type="submission" date="2020-04" db="EMBL/GenBank/DDBJ databases">
        <authorList>
            <person name="De Canck E."/>
        </authorList>
    </citation>
    <scope>NUCLEOTIDE SEQUENCE [LARGE SCALE GENOMIC DNA]</scope>
    <source>
        <strain evidence="3 4">LMG 29542</strain>
    </source>
</reference>
<sequence>MTSIGDDPQDPRAQEDGPDMDDPQVQLVIVLGELWGARHESPDKPWSLAKLSKRVQLPMSTLRRLLTELSSAGLVDVETRPDGTGCAALTEQGAQVCSDLFGTA</sequence>
<dbReference type="GO" id="GO:0003677">
    <property type="term" value="F:DNA binding"/>
    <property type="evidence" value="ECO:0007669"/>
    <property type="project" value="InterPro"/>
</dbReference>
<evidence type="ECO:0000313" key="4">
    <source>
        <dbReference type="Proteomes" id="UP000494363"/>
    </source>
</evidence>
<dbReference type="Gene3D" id="1.10.10.10">
    <property type="entry name" value="Winged helix-like DNA-binding domain superfamily/Winged helix DNA-binding domain"/>
    <property type="match status" value="1"/>
</dbReference>
<organism evidence="3 4">
    <name type="scientific">Paraburkholderia humisilvae</name>
    <dbReference type="NCBI Taxonomy" id="627669"/>
    <lineage>
        <taxon>Bacteria</taxon>
        <taxon>Pseudomonadati</taxon>
        <taxon>Pseudomonadota</taxon>
        <taxon>Betaproteobacteria</taxon>
        <taxon>Burkholderiales</taxon>
        <taxon>Burkholderiaceae</taxon>
        <taxon>Paraburkholderia</taxon>
    </lineage>
</organism>